<name>A0ACC0AWL3_CATRO</name>
<evidence type="ECO:0000313" key="1">
    <source>
        <dbReference type="EMBL" id="KAI5663856.1"/>
    </source>
</evidence>
<dbReference type="EMBL" id="CM044705">
    <property type="protein sequence ID" value="KAI5663856.1"/>
    <property type="molecule type" value="Genomic_DNA"/>
</dbReference>
<sequence>MKVVVTVLIIKEEMLTVESTLVVPTSLQEGKMELVPSLHVIDPLSILLINSRWEIELRLHTRGIISCGKSSQSLKQASRLCSHNLESLPTLYGKVVPTYYLEWESEVEHLFDAYNVDENDKAVLASCSFSLRFWNTYSLIEGGNEYQYLEEVSMVDELLQAKIQINKSVEMHVVGEMSKEDFGDSMSYMNFEEEENIELERKDRVEEKERLVEKSSFFVSIYSLVEKCKKDESSKEEENDLEDNERTKEISEEKRENSKEELNVFEKKHGGLLIFLNSLGIYLEKRYFIDFNSISCTIPRVDENDLNVANHVSCVLGVEDRRSMENELGLIFDTTKIDRNTDDRSRKNTEEMLSVNITDEHDVVGNSYRRHTYNFLTVTDDIVADVDVEVSAVIAARKRGIIGRNGIYDSTALSSEVPSPNQLHTNDSGSPNQLQWSSTGDHGSTQRLSILLGLPPNLVKFLLQLKWLKILFYYINLELSPPHILDWLRDLRPSVGIPIEPLLEDSCDFTCKYNDSRESPRGGLQVEGPISGTVYVDCEADDCEVVDSCCILGGAGDGVG</sequence>
<gene>
    <name evidence="1" type="ORF">M9H77_23179</name>
</gene>
<protein>
    <submittedName>
        <fullName evidence="1">Uncharacterized protein</fullName>
    </submittedName>
</protein>
<evidence type="ECO:0000313" key="2">
    <source>
        <dbReference type="Proteomes" id="UP001060085"/>
    </source>
</evidence>
<organism evidence="1 2">
    <name type="scientific">Catharanthus roseus</name>
    <name type="common">Madagascar periwinkle</name>
    <name type="synonym">Vinca rosea</name>
    <dbReference type="NCBI Taxonomy" id="4058"/>
    <lineage>
        <taxon>Eukaryota</taxon>
        <taxon>Viridiplantae</taxon>
        <taxon>Streptophyta</taxon>
        <taxon>Embryophyta</taxon>
        <taxon>Tracheophyta</taxon>
        <taxon>Spermatophyta</taxon>
        <taxon>Magnoliopsida</taxon>
        <taxon>eudicotyledons</taxon>
        <taxon>Gunneridae</taxon>
        <taxon>Pentapetalae</taxon>
        <taxon>asterids</taxon>
        <taxon>lamiids</taxon>
        <taxon>Gentianales</taxon>
        <taxon>Apocynaceae</taxon>
        <taxon>Rauvolfioideae</taxon>
        <taxon>Vinceae</taxon>
        <taxon>Catharanthinae</taxon>
        <taxon>Catharanthus</taxon>
    </lineage>
</organism>
<keyword evidence="2" id="KW-1185">Reference proteome</keyword>
<accession>A0ACC0AWL3</accession>
<comment type="caution">
    <text evidence="1">The sequence shown here is derived from an EMBL/GenBank/DDBJ whole genome shotgun (WGS) entry which is preliminary data.</text>
</comment>
<reference evidence="2" key="1">
    <citation type="journal article" date="2023" name="Nat. Plants">
        <title>Single-cell RNA sequencing provides a high-resolution roadmap for understanding the multicellular compartmentation of specialized metabolism.</title>
        <authorList>
            <person name="Sun S."/>
            <person name="Shen X."/>
            <person name="Li Y."/>
            <person name="Li Y."/>
            <person name="Wang S."/>
            <person name="Li R."/>
            <person name="Zhang H."/>
            <person name="Shen G."/>
            <person name="Guo B."/>
            <person name="Wei J."/>
            <person name="Xu J."/>
            <person name="St-Pierre B."/>
            <person name="Chen S."/>
            <person name="Sun C."/>
        </authorList>
    </citation>
    <scope>NUCLEOTIDE SEQUENCE [LARGE SCALE GENOMIC DNA]</scope>
</reference>
<dbReference type="Proteomes" id="UP001060085">
    <property type="component" value="Linkage Group LG05"/>
</dbReference>
<proteinExistence type="predicted"/>